<dbReference type="Proteomes" id="UP001054821">
    <property type="component" value="Chromosome 3"/>
</dbReference>
<gene>
    <name evidence="1" type="ORF">L3X38_019900</name>
</gene>
<evidence type="ECO:0000313" key="2">
    <source>
        <dbReference type="Proteomes" id="UP001054821"/>
    </source>
</evidence>
<protein>
    <submittedName>
        <fullName evidence="1">Uncharacterized protein</fullName>
    </submittedName>
</protein>
<dbReference type="AlphaFoldDB" id="A0AAD4ZCH6"/>
<accession>A0AAD4ZCH6</accession>
<proteinExistence type="predicted"/>
<evidence type="ECO:0000313" key="1">
    <source>
        <dbReference type="EMBL" id="KAI5340626.1"/>
    </source>
</evidence>
<keyword evidence="2" id="KW-1185">Reference proteome</keyword>
<comment type="caution">
    <text evidence="1">The sequence shown here is derived from an EMBL/GenBank/DDBJ whole genome shotgun (WGS) entry which is preliminary data.</text>
</comment>
<sequence length="100" mass="11180">MLALSSGENETTCTNLVFAGYQKILITTGDSSQSGRGDRRHHPQTIPLFLLYLTHPLIDVNNSISCRIFDWKTAHAGADSGHLRPCHHLEKENLSIVRRV</sequence>
<reference evidence="1 2" key="1">
    <citation type="journal article" date="2022" name="G3 (Bethesda)">
        <title>Whole-genome sequence and methylome profiling of the almond [Prunus dulcis (Mill.) D.A. Webb] cultivar 'Nonpareil'.</title>
        <authorList>
            <person name="D'Amico-Willman K.M."/>
            <person name="Ouma W.Z."/>
            <person name="Meulia T."/>
            <person name="Sideli G.M."/>
            <person name="Gradziel T.M."/>
            <person name="Fresnedo-Ramirez J."/>
        </authorList>
    </citation>
    <scope>NUCLEOTIDE SEQUENCE [LARGE SCALE GENOMIC DNA]</scope>
    <source>
        <strain evidence="1">Clone GOH B32 T37-40</strain>
    </source>
</reference>
<organism evidence="1 2">
    <name type="scientific">Prunus dulcis</name>
    <name type="common">Almond</name>
    <name type="synonym">Amygdalus dulcis</name>
    <dbReference type="NCBI Taxonomy" id="3755"/>
    <lineage>
        <taxon>Eukaryota</taxon>
        <taxon>Viridiplantae</taxon>
        <taxon>Streptophyta</taxon>
        <taxon>Embryophyta</taxon>
        <taxon>Tracheophyta</taxon>
        <taxon>Spermatophyta</taxon>
        <taxon>Magnoliopsida</taxon>
        <taxon>eudicotyledons</taxon>
        <taxon>Gunneridae</taxon>
        <taxon>Pentapetalae</taxon>
        <taxon>rosids</taxon>
        <taxon>fabids</taxon>
        <taxon>Rosales</taxon>
        <taxon>Rosaceae</taxon>
        <taxon>Amygdaloideae</taxon>
        <taxon>Amygdaleae</taxon>
        <taxon>Prunus</taxon>
    </lineage>
</organism>
<name>A0AAD4ZCH6_PRUDU</name>
<dbReference type="EMBL" id="JAJFAZ020000003">
    <property type="protein sequence ID" value="KAI5340626.1"/>
    <property type="molecule type" value="Genomic_DNA"/>
</dbReference>